<comment type="caution">
    <text evidence="7">The sequence shown here is derived from an EMBL/GenBank/DDBJ whole genome shotgun (WGS) entry which is preliminary data.</text>
</comment>
<dbReference type="SMART" id="SM01349">
    <property type="entry name" value="TOG"/>
    <property type="match status" value="1"/>
</dbReference>
<dbReference type="GO" id="GO:0034198">
    <property type="term" value="P:cellular response to amino acid starvation"/>
    <property type="evidence" value="ECO:0007669"/>
    <property type="project" value="TreeGrafter"/>
</dbReference>
<feature type="repeat" description="HEAT" evidence="4">
    <location>
        <begin position="1695"/>
        <end position="1733"/>
    </location>
</feature>
<keyword evidence="2" id="KW-0677">Repeat</keyword>
<feature type="region of interest" description="Disordered" evidence="5">
    <location>
        <begin position="1"/>
        <end position="30"/>
    </location>
</feature>
<dbReference type="InterPro" id="IPR056810">
    <property type="entry name" value="GNC1-like_N"/>
</dbReference>
<accession>A0A9P6N9C1</accession>
<dbReference type="GO" id="GO:1904688">
    <property type="term" value="P:regulation of cytoplasmic translational initiation"/>
    <property type="evidence" value="ECO:0007669"/>
    <property type="project" value="UniProtKB-ARBA"/>
</dbReference>
<evidence type="ECO:0000256" key="3">
    <source>
        <dbReference type="ARBA" id="ARBA00072275"/>
    </source>
</evidence>
<dbReference type="FunFam" id="1.25.10.10:FF:000090">
    <property type="entry name" value="eIF-2-alpha kinase activator GCN1"/>
    <property type="match status" value="1"/>
</dbReference>
<evidence type="ECO:0000256" key="2">
    <source>
        <dbReference type="ARBA" id="ARBA00022737"/>
    </source>
</evidence>
<dbReference type="InterPro" id="IPR011989">
    <property type="entry name" value="ARM-like"/>
</dbReference>
<feature type="domain" description="TOG" evidence="6">
    <location>
        <begin position="1402"/>
        <end position="1635"/>
    </location>
</feature>
<dbReference type="Pfam" id="PF12074">
    <property type="entry name" value="Gcn1_N"/>
    <property type="match status" value="1"/>
</dbReference>
<dbReference type="Pfam" id="PF23271">
    <property type="entry name" value="HEAT_GCN1"/>
    <property type="match status" value="1"/>
</dbReference>
<dbReference type="Pfam" id="PF24916">
    <property type="entry name" value="HEAT_GCN1_fung"/>
    <property type="match status" value="1"/>
</dbReference>
<dbReference type="InterPro" id="IPR034085">
    <property type="entry name" value="TOG"/>
</dbReference>
<evidence type="ECO:0000259" key="6">
    <source>
        <dbReference type="SMART" id="SM01349"/>
    </source>
</evidence>
<evidence type="ECO:0000256" key="5">
    <source>
        <dbReference type="SAM" id="MobiDB-lite"/>
    </source>
</evidence>
<dbReference type="InterPro" id="IPR056809">
    <property type="entry name" value="HEAT_GCN1_fung"/>
</dbReference>
<dbReference type="Proteomes" id="UP000886653">
    <property type="component" value="Unassembled WGS sequence"/>
</dbReference>
<dbReference type="SUPFAM" id="SSF48371">
    <property type="entry name" value="ARM repeat"/>
    <property type="match status" value="4"/>
</dbReference>
<dbReference type="Pfam" id="PF24984">
    <property type="entry name" value="HEAT_EF3_GNC1"/>
    <property type="match status" value="1"/>
</dbReference>
<dbReference type="InterPro" id="IPR022716">
    <property type="entry name" value="Gcn1_N"/>
</dbReference>
<evidence type="ECO:0000256" key="4">
    <source>
        <dbReference type="PROSITE-ProRule" id="PRU00103"/>
    </source>
</evidence>
<evidence type="ECO:0000313" key="7">
    <source>
        <dbReference type="EMBL" id="KAG0139621.1"/>
    </source>
</evidence>
<comment type="similarity">
    <text evidence="1">Belongs to the GCN1 family.</text>
</comment>
<evidence type="ECO:0000313" key="8">
    <source>
        <dbReference type="Proteomes" id="UP000886653"/>
    </source>
</evidence>
<name>A0A9P6N9C1_9BASI</name>
<dbReference type="Pfam" id="PF24987">
    <property type="entry name" value="HEAT_EF3_N"/>
    <property type="match status" value="2"/>
</dbReference>
<dbReference type="PROSITE" id="PS50077">
    <property type="entry name" value="HEAT_REPEAT"/>
    <property type="match status" value="3"/>
</dbReference>
<dbReference type="InterPro" id="IPR021133">
    <property type="entry name" value="HEAT_type_2"/>
</dbReference>
<reference evidence="7" key="1">
    <citation type="submission" date="2013-11" db="EMBL/GenBank/DDBJ databases">
        <title>Genome sequence of the fusiform rust pathogen reveals effectors for host alternation and coevolution with pine.</title>
        <authorList>
            <consortium name="DOE Joint Genome Institute"/>
            <person name="Smith K."/>
            <person name="Pendleton A."/>
            <person name="Kubisiak T."/>
            <person name="Anderson C."/>
            <person name="Salamov A."/>
            <person name="Aerts A."/>
            <person name="Riley R."/>
            <person name="Clum A."/>
            <person name="Lindquist E."/>
            <person name="Ence D."/>
            <person name="Campbell M."/>
            <person name="Kronenberg Z."/>
            <person name="Feau N."/>
            <person name="Dhillon B."/>
            <person name="Hamelin R."/>
            <person name="Burleigh J."/>
            <person name="Smith J."/>
            <person name="Yandell M."/>
            <person name="Nelson C."/>
            <person name="Grigoriev I."/>
            <person name="Davis J."/>
        </authorList>
    </citation>
    <scope>NUCLEOTIDE SEQUENCE</scope>
    <source>
        <strain evidence="7">G11</strain>
    </source>
</reference>
<keyword evidence="8" id="KW-1185">Reference proteome</keyword>
<dbReference type="InterPro" id="IPR057546">
    <property type="entry name" value="HEAT_GCN1"/>
</dbReference>
<feature type="repeat" description="HEAT" evidence="4">
    <location>
        <begin position="2044"/>
        <end position="2082"/>
    </location>
</feature>
<dbReference type="PANTHER" id="PTHR23346:SF7">
    <property type="entry name" value="STALLED RIBOSOME SENSOR GCN1"/>
    <property type="match status" value="1"/>
</dbReference>
<dbReference type="Pfam" id="PF24993">
    <property type="entry name" value="GNC1_N"/>
    <property type="match status" value="1"/>
</dbReference>
<dbReference type="OrthoDB" id="5148094at2759"/>
<dbReference type="GO" id="GO:0030295">
    <property type="term" value="F:protein kinase activator activity"/>
    <property type="evidence" value="ECO:0007669"/>
    <property type="project" value="UniProtKB-ARBA"/>
</dbReference>
<dbReference type="GO" id="GO:0005829">
    <property type="term" value="C:cytosol"/>
    <property type="evidence" value="ECO:0007669"/>
    <property type="project" value="TreeGrafter"/>
</dbReference>
<proteinExistence type="inferred from homology"/>
<evidence type="ECO:0000256" key="1">
    <source>
        <dbReference type="ARBA" id="ARBA00007366"/>
    </source>
</evidence>
<sequence length="2579" mass="281879">MAPMNEVRTWVASTAPGQPGSDSDELDGTESELRWDNLQESRGKIITPKISLRVPFLKEELMRLVTSTSTPSPGQKSDLIKLLFQTIPRYEDSSSRNAALNVLHALIHRSDQHSDEEADGPKSKLLSTIIKWISHESDKLCANPQGVSAGAGSTRLAMLIWSCHLLGMLCLSGKEYDTEQMKDMKALLNALGQLLNSMHECTTRTAYQKSAVVVTRRIIRNNYEKIPPILDTLTQESSPSTNASLLGLVIDVSLRLRIGKEKQKGGADGVGMGYISSFKDRVLQWWISHVLCSRNVLPPWTTTAFADFFQTALTPTDYLDRVSASAHKMMLRSPEIAMPALSAFLDMSPHKLSTHDRLRFLPAILSASKSTKLETRTAAMSFFETVFKDLPADQVPVIAEEVSFPLKTGKISSPEHRAALLNIVAGLTPGDCSHKLLSICCDLLLKETNEDALTGLTLAIKQHLSFLLLTEEGLDVHSVQVITKAMQDSKPLIRRAICNAIGLALWTSNNEATKIVSTSGVKSSVAERLAPPFAKVFEVNLKNASVNPLTSVAGPLEGYVAISLAYTHPLRDVFVIQAMRKSNPAFTTLTAGPPKPNFLYMEKLYRKSTFTMDESMWLGRALDSVFGSVKEQLLKDQLFRVLFAQTTLFLCTESPYHPAREFASMLICNWFRSEPKCVLMFLIDGLKSQLLTTGTSNESENTLKWSRMRHVISNLFKITKDWDEALRAELLCECFVVFHHAVFNSTAFLWIDLVHCTGLDPKSIIASNFEALHNMITAVLSDASFHGTRLNEGAYRAISSMCLVVPEIAVPVYVTEIMERLDPQAVSYIETFESGVWKTPVGLTFVDVLSSQKNAGSQPKNSKDTSIEAWEQELRASIEQKKAGGTKVLSKVEKALVENQLIKEAETREKVRLSLNNLKHGFRLIHSFIEAREGAAPTLVDYTASLVERILAVMHTDAAELIGSDALSAFRALGQLCIARLGSIREPLTMAILRGMNAQGLSTELTAEPLCELVTRVLYKLRSLAEQQALDATNFSYFTPLLSQVIRCKGIGVTSTNIEDGLEQIALVVDIMVFSGSEACKLHDLRSTIMRNCLAVIGGFPQLIKPATTALIGVGVAISPDASDQDIQTLLEGFLSTEAQARYAALQAAQPLDLTDNEWSAELFVACHDDDERNASLASNLWAENGLATHENCLKSLLVLLEHRALPIRNAAAKAIASAVSDHSSLSQEVLQAISVRYQFLARELVPEYDQFGMIIPESLDREDPWPARAAQADALCAMAPLWCKQDILPLFDFLVVEQSLGDRNQAVRTKMLAAGNAAIDLHGADHLEKLIATFEEVLSRGTTGSDAADYVTESAVLLFGRLARHLNATDVRLAVVVERLVDALKTPSEVVQSAVSDCMPPLIRLQRERIPILIQRLLQDTLSGSKYAERRGAAYGLAGAIKGRGITSLKDFSIIDSLRDALEDKKNTRGRQGALFAFEILASSLGRLFEPYLIQATSVLLTAFGDGSADVREAIQDTARVIMKGLSGHAVKLILPALLEGLDDKQWRTKKGAIELMGAMAYLAPKQLSMSLPTIIPRLTEVLTDTHAQVRAAANTSLKKFGDVVSNPEISAMQDVLLAALVDPARKTARALEGLLGTAFVHYIDTSSLALVVPIIERGLRERSADIKRKATQIVGNLATLAEAKDLSPYLPQLMPKVWQVLVDPVPEARATAAKALGSLVERLGEESFPELVPSLFETLCADASGVDQQGAAQGLSEIMSGLGTEKLDDLLPDIIKNTSSPRAYVREGFISLLIFLPATYGDRFSPYLGRIIQPVLNGLADESDYVRDASMRAGRMIITNHSARAVELLLPELEQGLFNEQWRFRQSSIQLMGDLLFRVSGITAKADIDDTAEDDEAVLPTAETSRVALVDSLGKERRDRVLAAIYIIRQDPSGIVRSTSVHIWKALVQNTPKTVRDIMPVLMQTLIRTLASTGEDQRETAARTLGELVKKLGDNVLSTITNILQKAMLSDDVRTRQGVSLAIIDVISSISQTQLEDHEGSLIAIVRMALVDRDASVRSTAALAFDSLQQRVGSRAVEETLPTLLSALRQSGDASEAALAALKELMRVRAASILPRLLPVLTKAPITAFNARALASLVSVSGSAVNRYLCSIVASIRSSWLIETDEDIRNALDTSLRTIFDSTSELDALNTLMMHLLELAKSPLPAKRVDGCDTFAIFCSSNTCDLSEYHVLWIRQLVSLFEDPVPQVVDTAWVAMDEMVKTIPKTSLDSLVVPLRRTLEGTGIPGQDLPGLCRPAGLKVFMPILLQGLLAGTAEQREQAALGFGDVIERTSQEYIKPYVTQITGPLIRIVGDRFPAPVKSAILQTSAKLLQRIPQFAKPFFPQLQRTFVKCASDISSGTVRNTAVIALGLLMKHQPRVDPLVTELLGTVKSTEDGEVRESMVSALAAVTTNGGANISDGMMTSLVSFAEECLQTPRHVDSFASAVARLVAAIAQTKSAGIHSLTPYLFADPTTSLAIMCLRDLVDVATDAIRQLGLDEKITFRILAIAAGTQPPNIGRPAREARELLRLQGKLAEE</sequence>
<protein>
    <recommendedName>
        <fullName evidence="3">eIF-2-alpha kinase activator GCN1</fullName>
    </recommendedName>
</protein>
<dbReference type="InterPro" id="IPR016024">
    <property type="entry name" value="ARM-type_fold"/>
</dbReference>
<dbReference type="Gene3D" id="1.25.10.10">
    <property type="entry name" value="Leucine-rich Repeat Variant"/>
    <property type="match status" value="4"/>
</dbReference>
<dbReference type="PANTHER" id="PTHR23346">
    <property type="entry name" value="TRANSLATIONAL ACTIVATOR GCN1-RELATED"/>
    <property type="match status" value="1"/>
</dbReference>
<feature type="repeat" description="HEAT" evidence="4">
    <location>
        <begin position="1576"/>
        <end position="1614"/>
    </location>
</feature>
<dbReference type="EMBL" id="MU167551">
    <property type="protein sequence ID" value="KAG0139621.1"/>
    <property type="molecule type" value="Genomic_DNA"/>
</dbReference>
<organism evidence="7 8">
    <name type="scientific">Cronartium quercuum f. sp. fusiforme G11</name>
    <dbReference type="NCBI Taxonomy" id="708437"/>
    <lineage>
        <taxon>Eukaryota</taxon>
        <taxon>Fungi</taxon>
        <taxon>Dikarya</taxon>
        <taxon>Basidiomycota</taxon>
        <taxon>Pucciniomycotina</taxon>
        <taxon>Pucciniomycetes</taxon>
        <taxon>Pucciniales</taxon>
        <taxon>Coleosporiaceae</taxon>
        <taxon>Cronartium</taxon>
    </lineage>
</organism>
<gene>
    <name evidence="7" type="ORF">CROQUDRAFT_54455</name>
</gene>